<reference evidence="1" key="1">
    <citation type="journal article" date="2020" name="Stud. Mycol.">
        <title>101 Dothideomycetes genomes: a test case for predicting lifestyles and emergence of pathogens.</title>
        <authorList>
            <person name="Haridas S."/>
            <person name="Albert R."/>
            <person name="Binder M."/>
            <person name="Bloem J."/>
            <person name="Labutti K."/>
            <person name="Salamov A."/>
            <person name="Andreopoulos B."/>
            <person name="Baker S."/>
            <person name="Barry K."/>
            <person name="Bills G."/>
            <person name="Bluhm B."/>
            <person name="Cannon C."/>
            <person name="Castanera R."/>
            <person name="Culley D."/>
            <person name="Daum C."/>
            <person name="Ezra D."/>
            <person name="Gonzalez J."/>
            <person name="Henrissat B."/>
            <person name="Kuo A."/>
            <person name="Liang C."/>
            <person name="Lipzen A."/>
            <person name="Lutzoni F."/>
            <person name="Magnuson J."/>
            <person name="Mondo S."/>
            <person name="Nolan M."/>
            <person name="Ohm R."/>
            <person name="Pangilinan J."/>
            <person name="Park H.-J."/>
            <person name="Ramirez L."/>
            <person name="Alfaro M."/>
            <person name="Sun H."/>
            <person name="Tritt A."/>
            <person name="Yoshinaga Y."/>
            <person name="Zwiers L.-H."/>
            <person name="Turgeon B."/>
            <person name="Goodwin S."/>
            <person name="Spatafora J."/>
            <person name="Crous P."/>
            <person name="Grigoriev I."/>
        </authorList>
    </citation>
    <scope>NUCLEOTIDE SEQUENCE</scope>
    <source>
        <strain evidence="1">CBS 269.34</strain>
    </source>
</reference>
<dbReference type="EMBL" id="MU004184">
    <property type="protein sequence ID" value="KAF2499551.1"/>
    <property type="molecule type" value="Genomic_DNA"/>
</dbReference>
<accession>A0A6A6R495</accession>
<name>A0A6A6R495_9PEZI</name>
<proteinExistence type="predicted"/>
<sequence length="168" mass="18139">MHPTSFSVSTPSGTKHFGPVTAGFALSSCKQDDFYPLSVKGFDEYNDDGSLDVYACIHLTIPSNAVIVSDPVAEDMCGEMYSLRILPAYEDREAVATITWGRVEVRVTAIGFIDIDVVPSSQITECTAQSRPKVTSNDVDRLGDQIGGMDLDGVNSDVNDLFGSMSMK</sequence>
<keyword evidence="2" id="KW-1185">Reference proteome</keyword>
<dbReference type="AlphaFoldDB" id="A0A6A6R495"/>
<protein>
    <submittedName>
        <fullName evidence="1">Uncharacterized protein</fullName>
    </submittedName>
</protein>
<evidence type="ECO:0000313" key="2">
    <source>
        <dbReference type="Proteomes" id="UP000799750"/>
    </source>
</evidence>
<organism evidence="1 2">
    <name type="scientific">Lophium mytilinum</name>
    <dbReference type="NCBI Taxonomy" id="390894"/>
    <lineage>
        <taxon>Eukaryota</taxon>
        <taxon>Fungi</taxon>
        <taxon>Dikarya</taxon>
        <taxon>Ascomycota</taxon>
        <taxon>Pezizomycotina</taxon>
        <taxon>Dothideomycetes</taxon>
        <taxon>Pleosporomycetidae</taxon>
        <taxon>Mytilinidiales</taxon>
        <taxon>Mytilinidiaceae</taxon>
        <taxon>Lophium</taxon>
    </lineage>
</organism>
<evidence type="ECO:0000313" key="1">
    <source>
        <dbReference type="EMBL" id="KAF2499551.1"/>
    </source>
</evidence>
<gene>
    <name evidence="1" type="ORF">BU16DRAFT_275495</name>
</gene>
<dbReference type="OrthoDB" id="10316975at2759"/>
<dbReference type="Proteomes" id="UP000799750">
    <property type="component" value="Unassembled WGS sequence"/>
</dbReference>